<comment type="caution">
    <text evidence="3">The sequence shown here is derived from an EMBL/GenBank/DDBJ whole genome shotgun (WGS) entry which is preliminary data.</text>
</comment>
<dbReference type="AlphaFoldDB" id="A0A074JJ15"/>
<dbReference type="Pfam" id="PF04738">
    <property type="entry name" value="Lant_dehydr_N"/>
    <property type="match status" value="1"/>
</dbReference>
<accession>A0A074JJ15</accession>
<dbReference type="Proteomes" id="UP000027855">
    <property type="component" value="Unassembled WGS sequence"/>
</dbReference>
<sequence>MYNVFPRGMIRVPLQKQEFYEKGYDELIKDKVFMEQLLVASPSLYHSVKNIDKCNEKKKQKIKISIKSYAKRAALRTTPFGIFTAINVVDLKNETNSNVKKISFTKKATPDYLWIYSLVKSYEIKNIEELAFKINTAAFIQGDRYVLPFTVSEFEEDRNISLSKPVQILIEKCQKNYVNYEELIKILKTSYPEIALEVLTSFIYNLVENDFLISDLRPPICNINPLDYLLSKLEKGRLKNDLQHLKNMIENYNDLKIGEGCNLLLQIFDVMKNIHKYDIGGNYLKVDSIANFNGRFDVLSEKSLEIIKQLAEMFVKLNNNVKRRGGRKNSLKEYQLKFIGKYGENCAIPLVEVINKDVGIGFPDYYKDESGEAIEFSDPIMQMFEKKYEEALLDGKSIEFRSKDLHDFKLNQNNSLESFELNFNIKKLNDDIKLYLGANIGSGQAGRSFGRFYTLSEQLKTTIQKLDQKNCMNVELSFVPNQIRIANVMQNYSTETFNTSFFTTSWDSTNEIRLEDIYIRYSEGKFHFTTSDGKNELKFTMNNMLNPDSQSKVLRLLVDISEFEYGLSHWSLFPWDILAQEKVYIPEISFEGITIATAQWNLSMIREQLLTKNKFIDKKVIFDNFRKTYKVPNDIILKYADNELRLDLSMDDDLEILFKNIKKYVYVSLREIEKGESIFKEYLGNYNAEIVVPIIKEIDRNASHETNLIFKNEIKRTYLPFCDWLFLKLYGPKERQNELLGYWSNYFANILPRNYNQPKMFYMRYYDTNDHIRMRVNSRSFENNFSLYLSVVRDLLPMLIEKGIVSDIEVSSYKPEVNRYGGPNLIHYAEEIFCKESILFMNHIISLSENERLVCATYLVLYYLNYFFKDEVTKCSFLLENYTGKYKKEFKNLPIDLPIEYMKSLKGVASALDRYDYFQEMDKYLTSYMEEYNRFDSTNDLYNTKFNLVGSFLHLSMNRLNGINREFEEKVYCFAYYTLNAQQYIE</sequence>
<dbReference type="NCBIfam" id="TIGR03891">
    <property type="entry name" value="thiopep_ocin"/>
    <property type="match status" value="1"/>
</dbReference>
<evidence type="ECO:0000313" key="4">
    <source>
        <dbReference type="Proteomes" id="UP000027855"/>
    </source>
</evidence>
<dbReference type="InterPro" id="IPR023809">
    <property type="entry name" value="Thiopep_bacteriocin_synth_dom"/>
</dbReference>
<feature type="domain" description="Thiopeptide-type bacteriocin biosynthesis" evidence="2">
    <location>
        <begin position="724"/>
        <end position="976"/>
    </location>
</feature>
<dbReference type="RefSeq" id="WP_037601601.1">
    <property type="nucleotide sequence ID" value="NZ_JJMS01000003.1"/>
</dbReference>
<protein>
    <submittedName>
        <fullName evidence="3">Serine dehydratase</fullName>
    </submittedName>
</protein>
<dbReference type="Pfam" id="PF14028">
    <property type="entry name" value="Lant_dehydr_C"/>
    <property type="match status" value="1"/>
</dbReference>
<evidence type="ECO:0000259" key="1">
    <source>
        <dbReference type="Pfam" id="PF04738"/>
    </source>
</evidence>
<evidence type="ECO:0000259" key="2">
    <source>
        <dbReference type="Pfam" id="PF14028"/>
    </source>
</evidence>
<dbReference type="EMBL" id="JJMT01000011">
    <property type="protein sequence ID" value="KEO45372.1"/>
    <property type="molecule type" value="Genomic_DNA"/>
</dbReference>
<organism evidence="3 4">
    <name type="scientific">Streptococcus salivarius</name>
    <dbReference type="NCBI Taxonomy" id="1304"/>
    <lineage>
        <taxon>Bacteria</taxon>
        <taxon>Bacillati</taxon>
        <taxon>Bacillota</taxon>
        <taxon>Bacilli</taxon>
        <taxon>Lactobacillales</taxon>
        <taxon>Streptococcaceae</taxon>
        <taxon>Streptococcus</taxon>
    </lineage>
</organism>
<dbReference type="InterPro" id="IPR006827">
    <property type="entry name" value="Lant_deHydtase_N"/>
</dbReference>
<reference evidence="3 4" key="1">
    <citation type="submission" date="2014-04" db="EMBL/GenBank/DDBJ databases">
        <title>Variable characteristics of bacteriocin-producing Streptococcus salivarius strains isolated from Malaysian subjects.</title>
        <authorList>
            <person name="Philip K."/>
            <person name="Barbour A."/>
        </authorList>
    </citation>
    <scope>NUCLEOTIDE SEQUENCE [LARGE SCALE GENOMIC DNA]</scope>
    <source>
        <strain evidence="3 4">NU10</strain>
    </source>
</reference>
<proteinExistence type="predicted"/>
<feature type="domain" description="Lantibiotic dehydratase N-terminal" evidence="1">
    <location>
        <begin position="30"/>
        <end position="657"/>
    </location>
</feature>
<name>A0A074JJ15_STRSL</name>
<gene>
    <name evidence="3" type="ORF">DL07_01450</name>
</gene>
<evidence type="ECO:0000313" key="3">
    <source>
        <dbReference type="EMBL" id="KEO45372.1"/>
    </source>
</evidence>